<dbReference type="Pfam" id="PF00756">
    <property type="entry name" value="Esterase"/>
    <property type="match status" value="1"/>
</dbReference>
<evidence type="ECO:0000256" key="1">
    <source>
        <dbReference type="SAM" id="SignalP"/>
    </source>
</evidence>
<dbReference type="SUPFAM" id="SSF53474">
    <property type="entry name" value="alpha/beta-Hydrolases"/>
    <property type="match status" value="1"/>
</dbReference>
<protein>
    <submittedName>
        <fullName evidence="3">SMP-30/gluconolactonase/LRE family protein</fullName>
    </submittedName>
</protein>
<sequence>MKKVIFTMLVCWQVNAFAQNPVENYPEDPASVEQAGVPKGEVLKFEFADSKIFPGTWREYWVYIPAQYKPEKPACVYINQDGVQWKAPTVFDNLIHKKEMPVTIGVFVMHGRVKAANAETALDRFNRSFEYDGLGDNYARFLLEEILPEVEKQKASDGRPIRLSKNGNDRAIGGASSGAVCAFTAAWERPDAFTRVFSAIGTYVGLRGANEYPTLIRKYEPKPIRVYLQDGINDLNIYAGDWWKSNEMMERALTFAGYEVKHVWGEGAHNGKHGTAVFPDAMRWLWKDYPKPVATAKSQNQFLSDILIENENWELVGEGYGFTEGTATNAAGEVFYQDIPNSKTYKVGLDGKLTVLDLDAKKASGTAFSPDGKRYVVAGGAKQIISYDPTGKETVVADDQTGNDIVVAKNGNIYFTAPNGVSNPSKLYLIKPNGEKVEVDQGLKFANGLTLSPDQTQLYVTESASHWVWVYQIQADGALAHKQRYGWLHVRDVDENAWSDGLKCDKDGRIYVTTLTGIQVLDQTGRVNAILPVPKTKGQVSNVCFGGPNFDIMYITCVDKVYRRKVKVKGANTFDSPNKPAAPKL</sequence>
<dbReference type="PANTHER" id="PTHR48098:SF3">
    <property type="entry name" value="IRON(III) ENTEROBACTIN ESTERASE"/>
    <property type="match status" value="1"/>
</dbReference>
<dbReference type="Gene3D" id="3.40.50.1820">
    <property type="entry name" value="alpha/beta hydrolase"/>
    <property type="match status" value="1"/>
</dbReference>
<name>A0ABW5JD50_9BACT</name>
<dbReference type="EMBL" id="JBHULC010000038">
    <property type="protein sequence ID" value="MFD2523696.1"/>
    <property type="molecule type" value="Genomic_DNA"/>
</dbReference>
<keyword evidence="1" id="KW-0732">Signal</keyword>
<dbReference type="Gene3D" id="2.120.10.30">
    <property type="entry name" value="TolB, C-terminal domain"/>
    <property type="match status" value="1"/>
</dbReference>
<comment type="caution">
    <text evidence="3">The sequence shown here is derived from an EMBL/GenBank/DDBJ whole genome shotgun (WGS) entry which is preliminary data.</text>
</comment>
<dbReference type="InterPro" id="IPR050583">
    <property type="entry name" value="Mycobacterial_A85_antigen"/>
</dbReference>
<proteinExistence type="predicted"/>
<dbReference type="PANTHER" id="PTHR48098">
    <property type="entry name" value="ENTEROCHELIN ESTERASE-RELATED"/>
    <property type="match status" value="1"/>
</dbReference>
<evidence type="ECO:0000259" key="2">
    <source>
        <dbReference type="Pfam" id="PF08450"/>
    </source>
</evidence>
<evidence type="ECO:0000313" key="3">
    <source>
        <dbReference type="EMBL" id="MFD2523696.1"/>
    </source>
</evidence>
<dbReference type="Pfam" id="PF08450">
    <property type="entry name" value="SGL"/>
    <property type="match status" value="1"/>
</dbReference>
<dbReference type="InterPro" id="IPR011042">
    <property type="entry name" value="6-blade_b-propeller_TolB-like"/>
</dbReference>
<accession>A0ABW5JD50</accession>
<dbReference type="InterPro" id="IPR013658">
    <property type="entry name" value="SGL"/>
</dbReference>
<reference evidence="4" key="1">
    <citation type="journal article" date="2019" name="Int. J. Syst. Evol. Microbiol.">
        <title>The Global Catalogue of Microorganisms (GCM) 10K type strain sequencing project: providing services to taxonomists for standard genome sequencing and annotation.</title>
        <authorList>
            <consortium name="The Broad Institute Genomics Platform"/>
            <consortium name="The Broad Institute Genome Sequencing Center for Infectious Disease"/>
            <person name="Wu L."/>
            <person name="Ma J."/>
        </authorList>
    </citation>
    <scope>NUCLEOTIDE SEQUENCE [LARGE SCALE GENOMIC DNA]</scope>
    <source>
        <strain evidence="4">KCTC 52344</strain>
    </source>
</reference>
<feature type="chain" id="PRO_5047423455" evidence="1">
    <location>
        <begin position="19"/>
        <end position="585"/>
    </location>
</feature>
<gene>
    <name evidence="3" type="ORF">ACFSR2_22545</name>
</gene>
<evidence type="ECO:0000313" key="4">
    <source>
        <dbReference type="Proteomes" id="UP001597510"/>
    </source>
</evidence>
<feature type="domain" description="SMP-30/Gluconolactonase/LRE-like region" evidence="2">
    <location>
        <begin position="324"/>
        <end position="557"/>
    </location>
</feature>
<dbReference type="Proteomes" id="UP001597510">
    <property type="component" value="Unassembled WGS sequence"/>
</dbReference>
<dbReference type="PRINTS" id="PR01790">
    <property type="entry name" value="SMP30FAMILY"/>
</dbReference>
<organism evidence="3 4">
    <name type="scientific">Emticicia soli</name>
    <dbReference type="NCBI Taxonomy" id="2027878"/>
    <lineage>
        <taxon>Bacteria</taxon>
        <taxon>Pseudomonadati</taxon>
        <taxon>Bacteroidota</taxon>
        <taxon>Cytophagia</taxon>
        <taxon>Cytophagales</taxon>
        <taxon>Leadbetterellaceae</taxon>
        <taxon>Emticicia</taxon>
    </lineage>
</organism>
<dbReference type="InterPro" id="IPR000801">
    <property type="entry name" value="Esterase-like"/>
</dbReference>
<dbReference type="SUPFAM" id="SSF63829">
    <property type="entry name" value="Calcium-dependent phosphotriesterase"/>
    <property type="match status" value="1"/>
</dbReference>
<dbReference type="RefSeq" id="WP_340233845.1">
    <property type="nucleotide sequence ID" value="NZ_JBBEWC010000001.1"/>
</dbReference>
<keyword evidence="4" id="KW-1185">Reference proteome</keyword>
<dbReference type="InterPro" id="IPR005511">
    <property type="entry name" value="SMP-30"/>
</dbReference>
<dbReference type="InterPro" id="IPR029058">
    <property type="entry name" value="AB_hydrolase_fold"/>
</dbReference>
<feature type="signal peptide" evidence="1">
    <location>
        <begin position="1"/>
        <end position="18"/>
    </location>
</feature>